<dbReference type="AlphaFoldDB" id="A0A1H3LDJ9"/>
<dbReference type="OrthoDB" id="5139861at2"/>
<accession>A0A1H3LDJ9</accession>
<keyword evidence="2" id="KW-1185">Reference proteome</keyword>
<dbReference type="Proteomes" id="UP000198921">
    <property type="component" value="Unassembled WGS sequence"/>
</dbReference>
<sequence>MAEIAGDAAMLWSRWALRRLGHLMAKYPTRLLTELAGGAQRERLRTVFEEVLLPEQPKDVQHAIGVAFGHEAAGGFGNAWDVGLNPATVSSDLDAFPVDYRLGLVEGMVITYGGQLGLLDAYVPRLVDVLTPVPSTRAAAAVNDLAEKADSASWITRWRNGPFDPAATMAALERERRRLSAELQPAVTRLLVAMDAAAASEPS</sequence>
<dbReference type="RefSeq" id="WP_091158521.1">
    <property type="nucleotide sequence ID" value="NZ_FNOT01000009.1"/>
</dbReference>
<gene>
    <name evidence="1" type="ORF">SAMN05660209_03300</name>
</gene>
<dbReference type="EMBL" id="FNOT01000009">
    <property type="protein sequence ID" value="SDY62502.1"/>
    <property type="molecule type" value="Genomic_DNA"/>
</dbReference>
<proteinExistence type="predicted"/>
<protein>
    <submittedName>
        <fullName evidence="1">Uncharacterized protein</fullName>
    </submittedName>
</protein>
<name>A0A1H3LDJ9_9ACTN</name>
<evidence type="ECO:0000313" key="2">
    <source>
        <dbReference type="Proteomes" id="UP000198921"/>
    </source>
</evidence>
<organism evidence="1 2">
    <name type="scientific">Geodermatophilus africanus</name>
    <dbReference type="NCBI Taxonomy" id="1137993"/>
    <lineage>
        <taxon>Bacteria</taxon>
        <taxon>Bacillati</taxon>
        <taxon>Actinomycetota</taxon>
        <taxon>Actinomycetes</taxon>
        <taxon>Geodermatophilales</taxon>
        <taxon>Geodermatophilaceae</taxon>
        <taxon>Geodermatophilus</taxon>
    </lineage>
</organism>
<evidence type="ECO:0000313" key="1">
    <source>
        <dbReference type="EMBL" id="SDY62502.1"/>
    </source>
</evidence>
<reference evidence="2" key="1">
    <citation type="submission" date="2016-10" db="EMBL/GenBank/DDBJ databases">
        <authorList>
            <person name="Varghese N."/>
            <person name="Submissions S."/>
        </authorList>
    </citation>
    <scope>NUCLEOTIDE SEQUENCE [LARGE SCALE GENOMIC DNA]</scope>
    <source>
        <strain evidence="2">DSM 45422</strain>
    </source>
</reference>